<dbReference type="EMBL" id="CAJNRE010014113">
    <property type="protein sequence ID" value="CAF2124605.1"/>
    <property type="molecule type" value="Genomic_DNA"/>
</dbReference>
<evidence type="ECO:0000313" key="6">
    <source>
        <dbReference type="EMBL" id="CAF3780015.1"/>
    </source>
</evidence>
<dbReference type="Proteomes" id="UP000681967">
    <property type="component" value="Unassembled WGS sequence"/>
</dbReference>
<dbReference type="AlphaFoldDB" id="A0A816D8K8"/>
<proteinExistence type="predicted"/>
<dbReference type="Proteomes" id="UP000663824">
    <property type="component" value="Unassembled WGS sequence"/>
</dbReference>
<gene>
    <name evidence="5" type="ORF">BYL167_LOCUS7</name>
    <name evidence="2" type="ORF">CJN711_LOCUS18762</name>
    <name evidence="6" type="ORF">GIL414_LOCUS7</name>
    <name evidence="3" type="ORF">KQP761_LOCUS26722</name>
    <name evidence="4" type="ORF">MBJ925_LOCUS26514</name>
    <name evidence="7" type="ORF">SMN809_LOCUS12083</name>
</gene>
<comment type="caution">
    <text evidence="3">The sequence shown here is derived from an EMBL/GenBank/DDBJ whole genome shotgun (WGS) entry which is preliminary data.</text>
</comment>
<sequence length="517" mass="59062">MVTTTLNFARPTPSGANNEDDENNDQQIQRHLKEKTMSQKQINSSYSDRLYLENSQYRHCHHRYPQTSLSPMDLRDIPVSINTVPVYRHGRKFYVSAEEFERMRAEERQSRRTLVQRSQNLPVSRSHQTNLRSPSRSLYNPIHRSTSHPHDHRYGILRAPHLPANSIIINDNNSPHESTRESTRESRSTFRYYNDRDDLSSVTSTLPIKLSTTATRSNSSDRVIDLRRTPQPSVSSYTGYIPNDYELKRSFSAELVQPSHIYMQQPQVLPRRIVPFTTSNYGMSATSSFPTTPTDQLYNQSNSSKLTSYFNRMQPSALTSPIKQSTSDFSGRDLTYEHDTKASDHAYSVLTSSNRRIQTSLPSVLTRSSSNNSNDEYYLRGATNEYLSDDNSSSPSMLSQRRNLDANRYRPTQPAFENDDDCGRQTELLTRATARSQSSDGLTEKKRVRFADMEGFTLETVSNIDQNRLPMNNQLLTKQSYIPASSNLRGQEQSIRNSLYPMTTRVGNGASKLATDV</sequence>
<feature type="region of interest" description="Disordered" evidence="1">
    <location>
        <begin position="1"/>
        <end position="25"/>
    </location>
</feature>
<evidence type="ECO:0000313" key="4">
    <source>
        <dbReference type="EMBL" id="CAF2124605.1"/>
    </source>
</evidence>
<feature type="compositionally biased region" description="Polar residues" evidence="1">
    <location>
        <begin position="112"/>
        <end position="138"/>
    </location>
</feature>
<feature type="compositionally biased region" description="Basic and acidic residues" evidence="1">
    <location>
        <begin position="177"/>
        <end position="187"/>
    </location>
</feature>
<evidence type="ECO:0000313" key="3">
    <source>
        <dbReference type="EMBL" id="CAF1633990.1"/>
    </source>
</evidence>
<dbReference type="OrthoDB" id="10038903at2759"/>
<dbReference type="EMBL" id="CAJOBJ010000001">
    <property type="protein sequence ID" value="CAF3780015.1"/>
    <property type="molecule type" value="Genomic_DNA"/>
</dbReference>
<dbReference type="EMBL" id="CAJNOW010014628">
    <property type="protein sequence ID" value="CAF1633990.1"/>
    <property type="molecule type" value="Genomic_DNA"/>
</dbReference>
<dbReference type="EMBL" id="CAJNOV010008773">
    <property type="protein sequence ID" value="CAF1337620.1"/>
    <property type="molecule type" value="Genomic_DNA"/>
</dbReference>
<evidence type="ECO:0000313" key="7">
    <source>
        <dbReference type="EMBL" id="CAF4003764.1"/>
    </source>
</evidence>
<organism evidence="3 8">
    <name type="scientific">Rotaria magnacalcarata</name>
    <dbReference type="NCBI Taxonomy" id="392030"/>
    <lineage>
        <taxon>Eukaryota</taxon>
        <taxon>Metazoa</taxon>
        <taxon>Spiralia</taxon>
        <taxon>Gnathifera</taxon>
        <taxon>Rotifera</taxon>
        <taxon>Eurotatoria</taxon>
        <taxon>Bdelloidea</taxon>
        <taxon>Philodinida</taxon>
        <taxon>Philodinidae</taxon>
        <taxon>Rotaria</taxon>
    </lineage>
</organism>
<dbReference type="EMBL" id="CAJOBH010000001">
    <property type="protein sequence ID" value="CAF3744790.1"/>
    <property type="molecule type" value="Genomic_DNA"/>
</dbReference>
<name>A0A816D8K8_9BILA</name>
<protein>
    <submittedName>
        <fullName evidence="3">Uncharacterized protein</fullName>
    </submittedName>
</protein>
<feature type="compositionally biased region" description="Polar residues" evidence="1">
    <location>
        <begin position="167"/>
        <end position="176"/>
    </location>
</feature>
<feature type="region of interest" description="Disordered" evidence="1">
    <location>
        <begin position="166"/>
        <end position="187"/>
    </location>
</feature>
<dbReference type="Proteomes" id="UP000681720">
    <property type="component" value="Unassembled WGS sequence"/>
</dbReference>
<evidence type="ECO:0000313" key="2">
    <source>
        <dbReference type="EMBL" id="CAF1337620.1"/>
    </source>
</evidence>
<evidence type="ECO:0000313" key="5">
    <source>
        <dbReference type="EMBL" id="CAF3744790.1"/>
    </source>
</evidence>
<accession>A0A816D8K8</accession>
<evidence type="ECO:0000256" key="1">
    <source>
        <dbReference type="SAM" id="MobiDB-lite"/>
    </source>
</evidence>
<feature type="region of interest" description="Disordered" evidence="1">
    <location>
        <begin position="109"/>
        <end position="139"/>
    </location>
</feature>
<evidence type="ECO:0000313" key="8">
    <source>
        <dbReference type="Proteomes" id="UP000663834"/>
    </source>
</evidence>
<dbReference type="Proteomes" id="UP000676336">
    <property type="component" value="Unassembled WGS sequence"/>
</dbReference>
<reference evidence="3" key="1">
    <citation type="submission" date="2021-02" db="EMBL/GenBank/DDBJ databases">
        <authorList>
            <person name="Nowell W R."/>
        </authorList>
    </citation>
    <scope>NUCLEOTIDE SEQUENCE</scope>
</reference>
<dbReference type="Proteomes" id="UP000663834">
    <property type="component" value="Unassembled WGS sequence"/>
</dbReference>
<dbReference type="EMBL" id="CAJOBI010004500">
    <property type="protein sequence ID" value="CAF4003764.1"/>
    <property type="molecule type" value="Genomic_DNA"/>
</dbReference>
<dbReference type="Proteomes" id="UP000663855">
    <property type="component" value="Unassembled WGS sequence"/>
</dbReference>